<dbReference type="KEGG" id="cbr:CBG_26922"/>
<dbReference type="EMBL" id="HE601508">
    <property type="protein sequence ID" value="CAS00549.1"/>
    <property type="molecule type" value="Genomic_DNA"/>
</dbReference>
<proteinExistence type="predicted"/>
<evidence type="ECO:0000256" key="1">
    <source>
        <dbReference type="SAM" id="MobiDB-lite"/>
    </source>
</evidence>
<accession>B6IKW9</accession>
<sequence length="22" mass="2717">MENKQELTLRKTHSKSHMHCYD</sequence>
<dbReference type="GeneID" id="68918386"/>
<evidence type="ECO:0000313" key="3">
    <source>
        <dbReference type="Proteomes" id="UP000008549"/>
    </source>
</evidence>
<evidence type="ECO:0000313" key="2">
    <source>
        <dbReference type="EMBL" id="CAS00549.1"/>
    </source>
</evidence>
<protein>
    <submittedName>
        <fullName evidence="2">Protein CBG26922</fullName>
    </submittedName>
</protein>
<keyword evidence="3" id="KW-1185">Reference proteome</keyword>
<name>B6IKW9_CAEBR</name>
<dbReference type="Proteomes" id="UP000008549">
    <property type="component" value="Unassembled WGS sequence"/>
</dbReference>
<reference evidence="2 3" key="2">
    <citation type="journal article" date="2011" name="PLoS Genet.">
        <title>Caenorhabditis briggsae recombinant inbred line genotypes reveal inter-strain incompatibility and the evolution of recombination.</title>
        <authorList>
            <person name="Ross J.A."/>
            <person name="Koboldt D.C."/>
            <person name="Staisch J.E."/>
            <person name="Chamberlin H.M."/>
            <person name="Gupta B.P."/>
            <person name="Miller R.D."/>
            <person name="Baird S.E."/>
            <person name="Haag E.S."/>
        </authorList>
    </citation>
    <scope>NUCLEOTIDE SEQUENCE [LARGE SCALE GENOMIC DNA]</scope>
    <source>
        <strain evidence="2 3">AF16</strain>
    </source>
</reference>
<dbReference type="AlphaFoldDB" id="B6IKW9"/>
<dbReference type="CTD" id="68918386"/>
<feature type="region of interest" description="Disordered" evidence="1">
    <location>
        <begin position="1"/>
        <end position="22"/>
    </location>
</feature>
<organism evidence="2 3">
    <name type="scientific">Caenorhabditis briggsae</name>
    <dbReference type="NCBI Taxonomy" id="6238"/>
    <lineage>
        <taxon>Eukaryota</taxon>
        <taxon>Metazoa</taxon>
        <taxon>Ecdysozoa</taxon>
        <taxon>Nematoda</taxon>
        <taxon>Chromadorea</taxon>
        <taxon>Rhabditida</taxon>
        <taxon>Rhabditina</taxon>
        <taxon>Rhabditomorpha</taxon>
        <taxon>Rhabditoidea</taxon>
        <taxon>Rhabditidae</taxon>
        <taxon>Peloderinae</taxon>
        <taxon>Caenorhabditis</taxon>
    </lineage>
</organism>
<dbReference type="RefSeq" id="XP_045100108.1">
    <property type="nucleotide sequence ID" value="XM_045241126.1"/>
</dbReference>
<dbReference type="HOGENOM" id="CLU_3425191_0_0_1"/>
<gene>
    <name evidence="2" type="ORF">CBG26922</name>
    <name evidence="2" type="ORF">CBG_26922</name>
</gene>
<reference evidence="2 3" key="1">
    <citation type="journal article" date="2003" name="PLoS Biol.">
        <title>The genome sequence of Caenorhabditis briggsae: a platform for comparative genomics.</title>
        <authorList>
            <person name="Stein L.D."/>
            <person name="Bao Z."/>
            <person name="Blasiar D."/>
            <person name="Blumenthal T."/>
            <person name="Brent M.R."/>
            <person name="Chen N."/>
            <person name="Chinwalla A."/>
            <person name="Clarke L."/>
            <person name="Clee C."/>
            <person name="Coghlan A."/>
            <person name="Coulson A."/>
            <person name="D'Eustachio P."/>
            <person name="Fitch D.H."/>
            <person name="Fulton L.A."/>
            <person name="Fulton R.E."/>
            <person name="Griffiths-Jones S."/>
            <person name="Harris T.W."/>
            <person name="Hillier L.W."/>
            <person name="Kamath R."/>
            <person name="Kuwabara P.E."/>
            <person name="Mardis E.R."/>
            <person name="Marra M.A."/>
            <person name="Miner T.L."/>
            <person name="Minx P."/>
            <person name="Mullikin J.C."/>
            <person name="Plumb R.W."/>
            <person name="Rogers J."/>
            <person name="Schein J.E."/>
            <person name="Sohrmann M."/>
            <person name="Spieth J."/>
            <person name="Stajich J.E."/>
            <person name="Wei C."/>
            <person name="Willey D."/>
            <person name="Wilson R.K."/>
            <person name="Durbin R."/>
            <person name="Waterston R.H."/>
        </authorList>
    </citation>
    <scope>NUCLEOTIDE SEQUENCE [LARGE SCALE GENOMIC DNA]</scope>
    <source>
        <strain evidence="2 3">AF16</strain>
    </source>
</reference>
<feature type="compositionally biased region" description="Basic residues" evidence="1">
    <location>
        <begin position="10"/>
        <end position="22"/>
    </location>
</feature>